<evidence type="ECO:0000256" key="1">
    <source>
        <dbReference type="SAM" id="Phobius"/>
    </source>
</evidence>
<feature type="domain" description="PEGA" evidence="2">
    <location>
        <begin position="314"/>
        <end position="382"/>
    </location>
</feature>
<evidence type="ECO:0000259" key="2">
    <source>
        <dbReference type="Pfam" id="PF08308"/>
    </source>
</evidence>
<feature type="domain" description="PEGA" evidence="2">
    <location>
        <begin position="386"/>
        <end position="452"/>
    </location>
</feature>
<dbReference type="AlphaFoldDB" id="A0A7C5HET1"/>
<dbReference type="PANTHER" id="PTHR36194:SF1">
    <property type="entry name" value="S-LAYER-LIKE PROTEIN"/>
    <property type="match status" value="1"/>
</dbReference>
<sequence length="489" mass="56508">KKVNKIFHYFVLFFIIFFLLCTFSYSLEKSSTENVISQGKLVEEKNIGEYIYRQYKGTSYGVTVFQIYRKEELVYQSKVGYAYWLGEKDGLFHPGDDITGDGIPNLVIMEDSGGSFFPESCQIFSLGEKFRLVQDLPSGYFQDLNQDDKLEYITYEIGFSHWHVCHANAPAPKLVYEYCGYNYLLAPALMYQPLPPQDEITQAILQLKKDIIACEKEKCLYPAHCWYYEGIYIPPSVWSYMLDLIFSGHPVEAYDYLEKVWPEGKKGESQFICDFNKILDENTIWPALKPMLSWIAKIKKENPYASLEKEINRGIIYISARPEKTKIYLNEAYLGEVPFVSDFILPGEYMLRLSSPGYDDYQQKIKVAPLHIQEIYISLKPEDGNSTIFVSSNPREAEVFLNDTYIGLTPLKLKKTPLGEYRLAFMKDGYYLAKKNFTVNSGEDGQIIVDLQAKPRGKYLLKEYPFSEKELVLLCLVIFSIVVLLSKDK</sequence>
<name>A0A7C5HET1_UNCW3</name>
<protein>
    <submittedName>
        <fullName evidence="3">PEGA domain-containing protein</fullName>
    </submittedName>
</protein>
<dbReference type="PANTHER" id="PTHR36194">
    <property type="entry name" value="S-LAYER-LIKE PROTEIN"/>
    <property type="match status" value="1"/>
</dbReference>
<accession>A0A7C5HET1</accession>
<gene>
    <name evidence="3" type="ORF">ENL19_03200</name>
</gene>
<comment type="caution">
    <text evidence="3">The sequence shown here is derived from an EMBL/GenBank/DDBJ whole genome shotgun (WGS) entry which is preliminary data.</text>
</comment>
<reference evidence="3" key="1">
    <citation type="journal article" date="2020" name="mSystems">
        <title>Genome- and Community-Level Interaction Insights into Carbon Utilization and Element Cycling Functions of Hydrothermarchaeota in Hydrothermal Sediment.</title>
        <authorList>
            <person name="Zhou Z."/>
            <person name="Liu Y."/>
            <person name="Xu W."/>
            <person name="Pan J."/>
            <person name="Luo Z.H."/>
            <person name="Li M."/>
        </authorList>
    </citation>
    <scope>NUCLEOTIDE SEQUENCE [LARGE SCALE GENOMIC DNA]</scope>
    <source>
        <strain evidence="3">HyVt-74</strain>
    </source>
</reference>
<evidence type="ECO:0000313" key="3">
    <source>
        <dbReference type="EMBL" id="HHE05052.1"/>
    </source>
</evidence>
<proteinExistence type="predicted"/>
<keyword evidence="1" id="KW-1133">Transmembrane helix</keyword>
<keyword evidence="1" id="KW-0472">Membrane</keyword>
<feature type="non-terminal residue" evidence="3">
    <location>
        <position position="1"/>
    </location>
</feature>
<keyword evidence="1" id="KW-0812">Transmembrane</keyword>
<dbReference type="InterPro" id="IPR013229">
    <property type="entry name" value="PEGA"/>
</dbReference>
<dbReference type="Proteomes" id="UP000886110">
    <property type="component" value="Unassembled WGS sequence"/>
</dbReference>
<dbReference type="EMBL" id="DRTB01000243">
    <property type="protein sequence ID" value="HHE05052.1"/>
    <property type="molecule type" value="Genomic_DNA"/>
</dbReference>
<organism evidence="3">
    <name type="scientific">candidate division WOR-3 bacterium</name>
    <dbReference type="NCBI Taxonomy" id="2052148"/>
    <lineage>
        <taxon>Bacteria</taxon>
        <taxon>Bacteria division WOR-3</taxon>
    </lineage>
</organism>
<dbReference type="Pfam" id="PF08308">
    <property type="entry name" value="PEGA"/>
    <property type="match status" value="2"/>
</dbReference>
<feature type="transmembrane region" description="Helical" evidence="1">
    <location>
        <begin position="7"/>
        <end position="27"/>
    </location>
</feature>